<evidence type="ECO:0000313" key="2">
    <source>
        <dbReference type="Proteomes" id="UP001279410"/>
    </source>
</evidence>
<protein>
    <submittedName>
        <fullName evidence="1">Collagen alpha-6(IV) chain-like protein</fullName>
    </submittedName>
</protein>
<dbReference type="Proteomes" id="UP001279410">
    <property type="component" value="Unassembled WGS sequence"/>
</dbReference>
<keyword evidence="2" id="KW-1185">Reference proteome</keyword>
<organism evidence="1 2">
    <name type="scientific">Lates japonicus</name>
    <name type="common">Japanese lates</name>
    <dbReference type="NCBI Taxonomy" id="270547"/>
    <lineage>
        <taxon>Eukaryota</taxon>
        <taxon>Metazoa</taxon>
        <taxon>Chordata</taxon>
        <taxon>Craniata</taxon>
        <taxon>Vertebrata</taxon>
        <taxon>Euteleostomi</taxon>
        <taxon>Actinopterygii</taxon>
        <taxon>Neopterygii</taxon>
        <taxon>Teleostei</taxon>
        <taxon>Neoteleostei</taxon>
        <taxon>Acanthomorphata</taxon>
        <taxon>Carangaria</taxon>
        <taxon>Carangaria incertae sedis</taxon>
        <taxon>Centropomidae</taxon>
        <taxon>Lates</taxon>
    </lineage>
</organism>
<comment type="caution">
    <text evidence="1">The sequence shown here is derived from an EMBL/GenBank/DDBJ whole genome shotgun (WGS) entry which is preliminary data.</text>
</comment>
<reference evidence="1" key="1">
    <citation type="submission" date="2022-08" db="EMBL/GenBank/DDBJ databases">
        <title>Genome sequencing of akame (Lates japonicus).</title>
        <authorList>
            <person name="Hashiguchi Y."/>
            <person name="Takahashi H."/>
        </authorList>
    </citation>
    <scope>NUCLEOTIDE SEQUENCE</scope>
    <source>
        <strain evidence="1">Kochi</strain>
    </source>
</reference>
<proteinExistence type="predicted"/>
<dbReference type="GO" id="GO:0005581">
    <property type="term" value="C:collagen trimer"/>
    <property type="evidence" value="ECO:0007669"/>
    <property type="project" value="UniProtKB-KW"/>
</dbReference>
<keyword evidence="1" id="KW-0176">Collagen</keyword>
<evidence type="ECO:0000313" key="1">
    <source>
        <dbReference type="EMBL" id="GLD58535.1"/>
    </source>
</evidence>
<sequence length="359" mass="39964">MGTQVTLVSGELALTAIQDLLDYQDSQAERVSQEMSSLLVQVYKANLDDQAVEESQASVVTLVPPVSQALVLHVICMDIQVLQETLDAWEYQVSLALLVGQAHLDHEAPQALQEILELMAGQDQKVKQATLARLGQEVYQVDLDLQESEVNREREALLADQVAQETQDCLVLKAQMAQEEYQVTQGLMDGLVHQGLRATLVLQAGQGYQELLGPLESKVSLVQGDILGIVEIREIQGLQDIGVYQGYKDFRVSRDYLLDNLVHLDPKDPKGRVYPVGAQEIQVTRDSGGRQDSLGNQAFLGNQEHQEDKACQGLVANQAFLVFRVFQVIMEVWDHMAHVAHMDLQVPLDHHRSGWIGWA</sequence>
<dbReference type="EMBL" id="BRZM01000034">
    <property type="protein sequence ID" value="GLD58535.1"/>
    <property type="molecule type" value="Genomic_DNA"/>
</dbReference>
<dbReference type="AlphaFoldDB" id="A0AAD3MS45"/>
<accession>A0AAD3MS45</accession>
<gene>
    <name evidence="1" type="ORF">AKAME5_001064000</name>
</gene>
<name>A0AAD3MS45_LATJO</name>